<proteinExistence type="predicted"/>
<dbReference type="Proteomes" id="UP001472677">
    <property type="component" value="Unassembled WGS sequence"/>
</dbReference>
<evidence type="ECO:0000313" key="3">
    <source>
        <dbReference type="Proteomes" id="UP001472677"/>
    </source>
</evidence>
<name>A0ABR2F1H1_9ROSI</name>
<feature type="region of interest" description="Disordered" evidence="1">
    <location>
        <begin position="88"/>
        <end position="109"/>
    </location>
</feature>
<reference evidence="2 3" key="1">
    <citation type="journal article" date="2024" name="G3 (Bethesda)">
        <title>Genome assembly of Hibiscus sabdariffa L. provides insights into metabolisms of medicinal natural products.</title>
        <authorList>
            <person name="Kim T."/>
        </authorList>
    </citation>
    <scope>NUCLEOTIDE SEQUENCE [LARGE SCALE GENOMIC DNA]</scope>
    <source>
        <strain evidence="2">TK-2024</strain>
        <tissue evidence="2">Old leaves</tissue>
    </source>
</reference>
<protein>
    <submittedName>
        <fullName evidence="2">Uncharacterized protein</fullName>
    </submittedName>
</protein>
<gene>
    <name evidence="2" type="ORF">V6N12_007334</name>
</gene>
<organism evidence="2 3">
    <name type="scientific">Hibiscus sabdariffa</name>
    <name type="common">roselle</name>
    <dbReference type="NCBI Taxonomy" id="183260"/>
    <lineage>
        <taxon>Eukaryota</taxon>
        <taxon>Viridiplantae</taxon>
        <taxon>Streptophyta</taxon>
        <taxon>Embryophyta</taxon>
        <taxon>Tracheophyta</taxon>
        <taxon>Spermatophyta</taxon>
        <taxon>Magnoliopsida</taxon>
        <taxon>eudicotyledons</taxon>
        <taxon>Gunneridae</taxon>
        <taxon>Pentapetalae</taxon>
        <taxon>rosids</taxon>
        <taxon>malvids</taxon>
        <taxon>Malvales</taxon>
        <taxon>Malvaceae</taxon>
        <taxon>Malvoideae</taxon>
        <taxon>Hibiscus</taxon>
    </lineage>
</organism>
<dbReference type="EMBL" id="JBBPBM010000009">
    <property type="protein sequence ID" value="KAK8568794.1"/>
    <property type="molecule type" value="Genomic_DNA"/>
</dbReference>
<comment type="caution">
    <text evidence="2">The sequence shown here is derived from an EMBL/GenBank/DDBJ whole genome shotgun (WGS) entry which is preliminary data.</text>
</comment>
<sequence>MGDLISIDERTVKPSSFYRAYFQILTNYFDHINETVELNVASKVFKVRVCEFEPKFTPNLVWCLDEEESDSFTLDDAFEKQKLNDEFKSQGDESVESSTENLEVKKVGEGEQSPRIDVAHLEATTMLLEKVLCQDEGVTNVTLNELERQLDLEGHSTDIVARAKVADCAREDLKDPSTIIKGSESIHLIKVASSLDKLDLFGNCKESTHPTEALLVSNVIAGEDSAPINWLQLIGQRMLKILVHSIFKNKMM</sequence>
<accession>A0ABR2F1H1</accession>
<evidence type="ECO:0000256" key="1">
    <source>
        <dbReference type="SAM" id="MobiDB-lite"/>
    </source>
</evidence>
<evidence type="ECO:0000313" key="2">
    <source>
        <dbReference type="EMBL" id="KAK8568794.1"/>
    </source>
</evidence>
<keyword evidence="3" id="KW-1185">Reference proteome</keyword>